<evidence type="ECO:0000256" key="3">
    <source>
        <dbReference type="ARBA" id="ARBA00022741"/>
    </source>
</evidence>
<evidence type="ECO:0000256" key="7">
    <source>
        <dbReference type="SAM" id="Phobius"/>
    </source>
</evidence>
<dbReference type="EMBL" id="FZMO01000445">
    <property type="protein sequence ID" value="SNQ50664.1"/>
    <property type="molecule type" value="Genomic_DNA"/>
</dbReference>
<dbReference type="InterPro" id="IPR039421">
    <property type="entry name" value="Type_1_exporter"/>
</dbReference>
<accession>A0A2I2KYC0</accession>
<evidence type="ECO:0000256" key="4">
    <source>
        <dbReference type="ARBA" id="ARBA00022840"/>
    </source>
</evidence>
<organism evidence="10 11">
    <name type="scientific">Frankia canadensis</name>
    <dbReference type="NCBI Taxonomy" id="1836972"/>
    <lineage>
        <taxon>Bacteria</taxon>
        <taxon>Bacillati</taxon>
        <taxon>Actinomycetota</taxon>
        <taxon>Actinomycetes</taxon>
        <taxon>Frankiales</taxon>
        <taxon>Frankiaceae</taxon>
        <taxon>Frankia</taxon>
    </lineage>
</organism>
<dbReference type="InterPro" id="IPR027417">
    <property type="entry name" value="P-loop_NTPase"/>
</dbReference>
<dbReference type="GO" id="GO:0016887">
    <property type="term" value="F:ATP hydrolysis activity"/>
    <property type="evidence" value="ECO:0007669"/>
    <property type="project" value="InterPro"/>
</dbReference>
<gene>
    <name evidence="10" type="ORF">FRACA_50052</name>
</gene>
<dbReference type="GO" id="GO:0005886">
    <property type="term" value="C:plasma membrane"/>
    <property type="evidence" value="ECO:0007669"/>
    <property type="project" value="UniProtKB-SubCell"/>
</dbReference>
<dbReference type="AlphaFoldDB" id="A0A2I2KYC0"/>
<dbReference type="PROSITE" id="PS50929">
    <property type="entry name" value="ABC_TM1F"/>
    <property type="match status" value="1"/>
</dbReference>
<evidence type="ECO:0000259" key="8">
    <source>
        <dbReference type="PROSITE" id="PS50893"/>
    </source>
</evidence>
<dbReference type="SMART" id="SM00382">
    <property type="entry name" value="AAA"/>
    <property type="match status" value="1"/>
</dbReference>
<dbReference type="SUPFAM" id="SSF52540">
    <property type="entry name" value="P-loop containing nucleoside triphosphate hydrolases"/>
    <property type="match status" value="1"/>
</dbReference>
<feature type="transmembrane region" description="Helical" evidence="7">
    <location>
        <begin position="218"/>
        <end position="235"/>
    </location>
</feature>
<evidence type="ECO:0000256" key="2">
    <source>
        <dbReference type="ARBA" id="ARBA00022692"/>
    </source>
</evidence>
<dbReference type="PANTHER" id="PTHR24221">
    <property type="entry name" value="ATP-BINDING CASSETTE SUB-FAMILY B"/>
    <property type="match status" value="1"/>
</dbReference>
<dbReference type="Gene3D" id="1.20.1560.10">
    <property type="entry name" value="ABC transporter type 1, transmembrane domain"/>
    <property type="match status" value="1"/>
</dbReference>
<dbReference type="GO" id="GO:0034040">
    <property type="term" value="F:ATPase-coupled lipid transmembrane transporter activity"/>
    <property type="evidence" value="ECO:0007669"/>
    <property type="project" value="TreeGrafter"/>
</dbReference>
<feature type="domain" description="ABC transmembrane type-1" evidence="9">
    <location>
        <begin position="76"/>
        <end position="346"/>
    </location>
</feature>
<dbReference type="InterPro" id="IPR003439">
    <property type="entry name" value="ABC_transporter-like_ATP-bd"/>
</dbReference>
<feature type="transmembrane region" description="Helical" evidence="7">
    <location>
        <begin position="332"/>
        <end position="352"/>
    </location>
</feature>
<comment type="subcellular location">
    <subcellularLocation>
        <location evidence="1">Cell membrane</location>
        <topology evidence="1">Multi-pass membrane protein</topology>
    </subcellularLocation>
</comment>
<sequence length="643" mass="72020">MAAGRSKQPENEVRTLAGACHHARVSESGESMTRRREELDRNTVGTIGEADCVKPVRHAGLRSYLRFVRTFRKPLLAVAACFTVSNLALVVLPVLIGGFIQALSRGSDSTDTAYRYVALLVGCNILHDLTWRAGELMYRRLLIHRGYEYENLLFRGVIDKPYPYFVGKFTGKVSSYIATLGREFRELLEESCFTYVEQAIRVPSIVIIMFAVNPWSGLTFLLAMLLMLVVGRYTARRSFRAEKELADQVSGMDGHVIDIIANFVSVKSFRQERAEYEEVRRRRREVITAARRSFAWDIVFWGGMAVVVRYLVWPVSVLLNLHLYLAGELSLAQFATFLSALVMFSDFIWVTVWEVAQVNLRLARVEEAYRYLFGDRHIAVTESVGPTSLESRPEPGPGQLELRGLSFAYPDNDRRPVLTGIDLTIRPGEKIGVVGRSGSGKTTLVKLLLGYYPLPVESVLVDGRPTPNRELAAAISYVPQDTALFHRSIRDNITYGAPGPVSREQVEAAALRAHAHDFIIGAPQGYDTLVGERGIRLSTGQRQRIAIARAFIDDRPILILDEATSALDSESEVLVQHALERLWQDKTVIAVAHRLSTLLNMDRIIVLADGVIVEQGSHRELLDLGGRYRSLWERQSGGMISVD</sequence>
<dbReference type="PANTHER" id="PTHR24221:SF654">
    <property type="entry name" value="ATP-BINDING CASSETTE SUB-FAMILY B MEMBER 6"/>
    <property type="match status" value="1"/>
</dbReference>
<dbReference type="InterPro" id="IPR036640">
    <property type="entry name" value="ABC1_TM_sf"/>
</dbReference>
<keyword evidence="2 7" id="KW-0812">Transmembrane</keyword>
<dbReference type="InterPro" id="IPR003593">
    <property type="entry name" value="AAA+_ATPase"/>
</dbReference>
<dbReference type="FunFam" id="3.40.50.300:FF:000218">
    <property type="entry name" value="Multidrug ABC transporter ATP-binding protein"/>
    <property type="match status" value="1"/>
</dbReference>
<evidence type="ECO:0000313" key="10">
    <source>
        <dbReference type="EMBL" id="SNQ50664.1"/>
    </source>
</evidence>
<name>A0A2I2KYC0_9ACTN</name>
<keyword evidence="5 7" id="KW-1133">Transmembrane helix</keyword>
<dbReference type="SUPFAM" id="SSF90123">
    <property type="entry name" value="ABC transporter transmembrane region"/>
    <property type="match status" value="1"/>
</dbReference>
<evidence type="ECO:0000259" key="9">
    <source>
        <dbReference type="PROSITE" id="PS50929"/>
    </source>
</evidence>
<protein>
    <submittedName>
        <fullName evidence="10">ABC-type multidrug transport system, ATPase and permease component</fullName>
    </submittedName>
</protein>
<dbReference type="GO" id="GO:0005524">
    <property type="term" value="F:ATP binding"/>
    <property type="evidence" value="ECO:0007669"/>
    <property type="project" value="UniProtKB-KW"/>
</dbReference>
<keyword evidence="11" id="KW-1185">Reference proteome</keyword>
<dbReference type="Proteomes" id="UP000234331">
    <property type="component" value="Unassembled WGS sequence"/>
</dbReference>
<dbReference type="InterPro" id="IPR011527">
    <property type="entry name" value="ABC1_TM_dom"/>
</dbReference>
<evidence type="ECO:0000256" key="5">
    <source>
        <dbReference type="ARBA" id="ARBA00022989"/>
    </source>
</evidence>
<evidence type="ECO:0000256" key="6">
    <source>
        <dbReference type="ARBA" id="ARBA00023136"/>
    </source>
</evidence>
<feature type="domain" description="ABC transporter" evidence="8">
    <location>
        <begin position="400"/>
        <end position="634"/>
    </location>
</feature>
<keyword evidence="4" id="KW-0067">ATP-binding</keyword>
<evidence type="ECO:0000313" key="11">
    <source>
        <dbReference type="Proteomes" id="UP000234331"/>
    </source>
</evidence>
<evidence type="ECO:0000256" key="1">
    <source>
        <dbReference type="ARBA" id="ARBA00004651"/>
    </source>
</evidence>
<dbReference type="Gene3D" id="3.40.50.300">
    <property type="entry name" value="P-loop containing nucleotide triphosphate hydrolases"/>
    <property type="match status" value="1"/>
</dbReference>
<dbReference type="GO" id="GO:0140359">
    <property type="term" value="F:ABC-type transporter activity"/>
    <property type="evidence" value="ECO:0007669"/>
    <property type="project" value="InterPro"/>
</dbReference>
<keyword evidence="3" id="KW-0547">Nucleotide-binding</keyword>
<feature type="transmembrane region" description="Helical" evidence="7">
    <location>
        <begin position="75"/>
        <end position="101"/>
    </location>
</feature>
<reference evidence="10 11" key="1">
    <citation type="submission" date="2017-06" db="EMBL/GenBank/DDBJ databases">
        <authorList>
            <person name="Kim H.J."/>
            <person name="Triplett B.A."/>
        </authorList>
    </citation>
    <scope>NUCLEOTIDE SEQUENCE [LARGE SCALE GENOMIC DNA]</scope>
    <source>
        <strain evidence="10">FRACA_ARgP5</strain>
    </source>
</reference>
<dbReference type="Pfam" id="PF00664">
    <property type="entry name" value="ABC_membrane"/>
    <property type="match status" value="1"/>
</dbReference>
<proteinExistence type="predicted"/>
<feature type="transmembrane region" description="Helical" evidence="7">
    <location>
        <begin position="294"/>
        <end position="312"/>
    </location>
</feature>
<dbReference type="OrthoDB" id="9806127at2"/>
<dbReference type="PROSITE" id="PS50893">
    <property type="entry name" value="ABC_TRANSPORTER_2"/>
    <property type="match status" value="1"/>
</dbReference>
<dbReference type="Pfam" id="PF00005">
    <property type="entry name" value="ABC_tran"/>
    <property type="match status" value="1"/>
</dbReference>
<keyword evidence="6 7" id="KW-0472">Membrane</keyword>